<protein>
    <submittedName>
        <fullName evidence="7">JAB domain-containing protein</fullName>
    </submittedName>
</protein>
<dbReference type="Pfam" id="PF04002">
    <property type="entry name" value="RadC"/>
    <property type="match status" value="1"/>
</dbReference>
<keyword evidence="1" id="KW-0645">Protease</keyword>
<dbReference type="GO" id="GO:0008237">
    <property type="term" value="F:metallopeptidase activity"/>
    <property type="evidence" value="ECO:0007669"/>
    <property type="project" value="UniProtKB-KW"/>
</dbReference>
<evidence type="ECO:0000313" key="7">
    <source>
        <dbReference type="EMBL" id="WEK35150.1"/>
    </source>
</evidence>
<dbReference type="PANTHER" id="PTHR30471">
    <property type="entry name" value="DNA REPAIR PROTEIN RADC"/>
    <property type="match status" value="1"/>
</dbReference>
<dbReference type="EMBL" id="CP119311">
    <property type="protein sequence ID" value="WEK35150.1"/>
    <property type="molecule type" value="Genomic_DNA"/>
</dbReference>
<dbReference type="InterPro" id="IPR001405">
    <property type="entry name" value="UPF0758"/>
</dbReference>
<gene>
    <name evidence="7" type="ORF">P0Y53_21890</name>
</gene>
<keyword evidence="4" id="KW-0862">Zinc</keyword>
<evidence type="ECO:0000256" key="1">
    <source>
        <dbReference type="ARBA" id="ARBA00022670"/>
    </source>
</evidence>
<proteinExistence type="predicted"/>
<dbReference type="AlphaFoldDB" id="A0AAJ6BF20"/>
<reference evidence="7" key="1">
    <citation type="submission" date="2023-03" db="EMBL/GenBank/DDBJ databases">
        <title>Andean soil-derived lignocellulolytic bacterial consortium as a source of novel taxa and putative plastic-active enzymes.</title>
        <authorList>
            <person name="Diaz-Garcia L."/>
            <person name="Chuvochina M."/>
            <person name="Feuerriegel G."/>
            <person name="Bunk B."/>
            <person name="Sproer C."/>
            <person name="Streit W.R."/>
            <person name="Rodriguez L.M."/>
            <person name="Overmann J."/>
            <person name="Jimenez D.J."/>
        </authorList>
    </citation>
    <scope>NUCLEOTIDE SEQUENCE</scope>
    <source>
        <strain evidence="7">MAG 7</strain>
    </source>
</reference>
<evidence type="ECO:0000256" key="2">
    <source>
        <dbReference type="ARBA" id="ARBA00022723"/>
    </source>
</evidence>
<keyword evidence="2" id="KW-0479">Metal-binding</keyword>
<evidence type="ECO:0000256" key="3">
    <source>
        <dbReference type="ARBA" id="ARBA00022801"/>
    </source>
</evidence>
<dbReference type="InterPro" id="IPR025657">
    <property type="entry name" value="RadC_JAB"/>
</dbReference>
<organism evidence="7 8">
    <name type="scientific">Candidatus Pseudobacter hemicellulosilyticus</name>
    <dbReference type="NCBI Taxonomy" id="3121375"/>
    <lineage>
        <taxon>Bacteria</taxon>
        <taxon>Pseudomonadati</taxon>
        <taxon>Bacteroidota</taxon>
        <taxon>Chitinophagia</taxon>
        <taxon>Chitinophagales</taxon>
        <taxon>Chitinophagaceae</taxon>
        <taxon>Pseudobacter</taxon>
    </lineage>
</organism>
<dbReference type="PANTHER" id="PTHR30471:SF3">
    <property type="entry name" value="UPF0758 PROTEIN YEES-RELATED"/>
    <property type="match status" value="1"/>
</dbReference>
<evidence type="ECO:0000256" key="5">
    <source>
        <dbReference type="ARBA" id="ARBA00023049"/>
    </source>
</evidence>
<evidence type="ECO:0000259" key="6">
    <source>
        <dbReference type="PROSITE" id="PS50249"/>
    </source>
</evidence>
<sequence>MVSKTSIAEIASVRVLYSPKTSINKRVTVHTSKDAYAIFLEKWDKDKLEMIEQLQLLLLNKANQVLGVYPLASGGINSVTLDIRLIFSVALHCLASAIILAHNHPCGISLPSETDITLTKQLKEAGKLIDIQVLDHLIITPTGYTSLSDSGYL</sequence>
<feature type="domain" description="MPN" evidence="6">
    <location>
        <begin position="28"/>
        <end position="153"/>
    </location>
</feature>
<dbReference type="GO" id="GO:0006508">
    <property type="term" value="P:proteolysis"/>
    <property type="evidence" value="ECO:0007669"/>
    <property type="project" value="UniProtKB-KW"/>
</dbReference>
<dbReference type="PROSITE" id="PS50249">
    <property type="entry name" value="MPN"/>
    <property type="match status" value="1"/>
</dbReference>
<dbReference type="InterPro" id="IPR037518">
    <property type="entry name" value="MPN"/>
</dbReference>
<dbReference type="CDD" id="cd08071">
    <property type="entry name" value="MPN_DUF2466"/>
    <property type="match status" value="1"/>
</dbReference>
<keyword evidence="3" id="KW-0378">Hydrolase</keyword>
<evidence type="ECO:0000256" key="4">
    <source>
        <dbReference type="ARBA" id="ARBA00022833"/>
    </source>
</evidence>
<name>A0AAJ6BF20_9BACT</name>
<dbReference type="Proteomes" id="UP001220610">
    <property type="component" value="Chromosome"/>
</dbReference>
<accession>A0AAJ6BF20</accession>
<dbReference type="Gene3D" id="3.40.140.10">
    <property type="entry name" value="Cytidine Deaminase, domain 2"/>
    <property type="match status" value="1"/>
</dbReference>
<dbReference type="GO" id="GO:0046872">
    <property type="term" value="F:metal ion binding"/>
    <property type="evidence" value="ECO:0007669"/>
    <property type="project" value="UniProtKB-KW"/>
</dbReference>
<keyword evidence="5" id="KW-0482">Metalloprotease</keyword>
<evidence type="ECO:0000313" key="8">
    <source>
        <dbReference type="Proteomes" id="UP001220610"/>
    </source>
</evidence>